<dbReference type="OrthoDB" id="9758917at2"/>
<keyword evidence="2" id="KW-0645">Protease</keyword>
<feature type="region of interest" description="Disordered" evidence="5">
    <location>
        <begin position="52"/>
        <end position="74"/>
    </location>
</feature>
<dbReference type="Gene3D" id="2.30.42.10">
    <property type="match status" value="1"/>
</dbReference>
<evidence type="ECO:0000259" key="7">
    <source>
        <dbReference type="PROSITE" id="PS50106"/>
    </source>
</evidence>
<sequence>MGYYDKQDPSDHSKQKGNRGKYFLPGIVALSLGVLLLVVAFPGLTGRVMPDGSQRQAVEQREQLPEQPESGGTAAEIRNVSVNVTSGVTEAVDNVAEAVVGVINLQNASFWNDTEVETDEEGEAGTGSGVIYKKENGKAYVVTNYHVIEGATQVELSLVDGTRVPAEVLGEDPLTDLAVLSMADEMVTKVADFGNSDSVRTGEPVIAIGNPLGLQFSGSVTQGIISGTDRSIPVDVNRDGTPDWHADVMQTDAAINPGNSGGALINIQGKVIGINSMKIAQSAVEGIGLAIPVNSAIPIINDLEQYGQVKRPYFGVSIGSLSDVSSYHWQQTLKLPKDVSAGVYITGVAPGSPAASAGLQEYDVIVELDGEQVRDVIELRKHLYNEKQVGDKMEVTFYRGQDQNTTTVDLTEDTTGE</sequence>
<protein>
    <submittedName>
        <fullName evidence="8">PDZ domain-containing protein</fullName>
    </submittedName>
</protein>
<feature type="domain" description="PDZ" evidence="7">
    <location>
        <begin position="296"/>
        <end position="376"/>
    </location>
</feature>
<evidence type="ECO:0000256" key="5">
    <source>
        <dbReference type="SAM" id="MobiDB-lite"/>
    </source>
</evidence>
<keyword evidence="6" id="KW-0472">Membrane</keyword>
<dbReference type="InterPro" id="IPR001940">
    <property type="entry name" value="Peptidase_S1C"/>
</dbReference>
<organism evidence="8 9">
    <name type="scientific">Sutcliffiella horikoshii</name>
    <dbReference type="NCBI Taxonomy" id="79883"/>
    <lineage>
        <taxon>Bacteria</taxon>
        <taxon>Bacillati</taxon>
        <taxon>Bacillota</taxon>
        <taxon>Bacilli</taxon>
        <taxon>Bacillales</taxon>
        <taxon>Bacillaceae</taxon>
        <taxon>Sutcliffiella</taxon>
    </lineage>
</organism>
<evidence type="ECO:0000256" key="6">
    <source>
        <dbReference type="SAM" id="Phobius"/>
    </source>
</evidence>
<dbReference type="CDD" id="cd06781">
    <property type="entry name" value="cpPDZ_BsHtra-like"/>
    <property type="match status" value="1"/>
</dbReference>
<comment type="caution">
    <text evidence="8">The sequence shown here is derived from an EMBL/GenBank/DDBJ whole genome shotgun (WGS) entry which is preliminary data.</text>
</comment>
<dbReference type="GO" id="GO:0004252">
    <property type="term" value="F:serine-type endopeptidase activity"/>
    <property type="evidence" value="ECO:0007669"/>
    <property type="project" value="InterPro"/>
</dbReference>
<evidence type="ECO:0000313" key="8">
    <source>
        <dbReference type="EMBL" id="TYS69448.1"/>
    </source>
</evidence>
<dbReference type="RefSeq" id="WP_148987028.1">
    <property type="nucleotide sequence ID" value="NZ_VTEV01000002.1"/>
</dbReference>
<keyword evidence="3" id="KW-0378">Hydrolase</keyword>
<dbReference type="Pfam" id="PF13365">
    <property type="entry name" value="Trypsin_2"/>
    <property type="match status" value="1"/>
</dbReference>
<dbReference type="SUPFAM" id="SSF50494">
    <property type="entry name" value="Trypsin-like serine proteases"/>
    <property type="match status" value="1"/>
</dbReference>
<keyword evidence="6" id="KW-0812">Transmembrane</keyword>
<dbReference type="InterPro" id="IPR036034">
    <property type="entry name" value="PDZ_sf"/>
</dbReference>
<evidence type="ECO:0000256" key="1">
    <source>
        <dbReference type="ARBA" id="ARBA00010541"/>
    </source>
</evidence>
<dbReference type="PRINTS" id="PR00834">
    <property type="entry name" value="PROTEASES2C"/>
</dbReference>
<dbReference type="AlphaFoldDB" id="A0A5D4T466"/>
<evidence type="ECO:0000313" key="9">
    <source>
        <dbReference type="Proteomes" id="UP000322524"/>
    </source>
</evidence>
<dbReference type="PANTHER" id="PTHR22939:SF129">
    <property type="entry name" value="SERINE PROTEASE HTRA2, MITOCHONDRIAL"/>
    <property type="match status" value="1"/>
</dbReference>
<proteinExistence type="inferred from homology"/>
<reference evidence="8 9" key="1">
    <citation type="submission" date="2019-08" db="EMBL/GenBank/DDBJ databases">
        <title>Bacillus genomes from the desert of Cuatro Cienegas, Coahuila.</title>
        <authorList>
            <person name="Olmedo-Alvarez G."/>
        </authorList>
    </citation>
    <scope>NUCLEOTIDE SEQUENCE [LARGE SCALE GENOMIC DNA]</scope>
    <source>
        <strain evidence="8 9">CH28_1T</strain>
    </source>
</reference>
<accession>A0A5D4T466</accession>
<dbReference type="InterPro" id="IPR043504">
    <property type="entry name" value="Peptidase_S1_PA_chymotrypsin"/>
</dbReference>
<dbReference type="InterPro" id="IPR001478">
    <property type="entry name" value="PDZ"/>
</dbReference>
<dbReference type="InterPro" id="IPR009003">
    <property type="entry name" value="Peptidase_S1_PA"/>
</dbReference>
<evidence type="ECO:0000256" key="2">
    <source>
        <dbReference type="ARBA" id="ARBA00022670"/>
    </source>
</evidence>
<dbReference type="PANTHER" id="PTHR22939">
    <property type="entry name" value="SERINE PROTEASE FAMILY S1C HTRA-RELATED"/>
    <property type="match status" value="1"/>
</dbReference>
<dbReference type="PROSITE" id="PS50106">
    <property type="entry name" value="PDZ"/>
    <property type="match status" value="1"/>
</dbReference>
<dbReference type="Pfam" id="PF13180">
    <property type="entry name" value="PDZ_2"/>
    <property type="match status" value="1"/>
</dbReference>
<dbReference type="Proteomes" id="UP000322524">
    <property type="component" value="Unassembled WGS sequence"/>
</dbReference>
<keyword evidence="6" id="KW-1133">Transmembrane helix</keyword>
<dbReference type="Gene3D" id="2.40.10.10">
    <property type="entry name" value="Trypsin-like serine proteases"/>
    <property type="match status" value="2"/>
</dbReference>
<comment type="similarity">
    <text evidence="1">Belongs to the peptidase S1C family.</text>
</comment>
<evidence type="ECO:0000256" key="3">
    <source>
        <dbReference type="ARBA" id="ARBA00022801"/>
    </source>
</evidence>
<feature type="transmembrane region" description="Helical" evidence="6">
    <location>
        <begin position="22"/>
        <end position="44"/>
    </location>
</feature>
<name>A0A5D4T466_9BACI</name>
<dbReference type="EMBL" id="VTEV01000002">
    <property type="protein sequence ID" value="TYS69448.1"/>
    <property type="molecule type" value="Genomic_DNA"/>
</dbReference>
<dbReference type="SUPFAM" id="SSF50156">
    <property type="entry name" value="PDZ domain-like"/>
    <property type="match status" value="1"/>
</dbReference>
<dbReference type="STRING" id="79883.GCA_001636495_00630"/>
<evidence type="ECO:0000256" key="4">
    <source>
        <dbReference type="ARBA" id="ARBA00022825"/>
    </source>
</evidence>
<dbReference type="GO" id="GO:0006508">
    <property type="term" value="P:proteolysis"/>
    <property type="evidence" value="ECO:0007669"/>
    <property type="project" value="UniProtKB-KW"/>
</dbReference>
<dbReference type="SMART" id="SM00228">
    <property type="entry name" value="PDZ"/>
    <property type="match status" value="1"/>
</dbReference>
<keyword evidence="4" id="KW-0720">Serine protease</keyword>
<gene>
    <name evidence="8" type="ORF">FZC76_04205</name>
</gene>